<gene>
    <name evidence="1" type="ORF">S06H3_63727</name>
</gene>
<reference evidence="1" key="1">
    <citation type="journal article" date="2014" name="Front. Microbiol.">
        <title>High frequency of phylogenetically diverse reductive dehalogenase-homologous genes in deep subseafloor sedimentary metagenomes.</title>
        <authorList>
            <person name="Kawai M."/>
            <person name="Futagami T."/>
            <person name="Toyoda A."/>
            <person name="Takaki Y."/>
            <person name="Nishi S."/>
            <person name="Hori S."/>
            <person name="Arai W."/>
            <person name="Tsubouchi T."/>
            <person name="Morono Y."/>
            <person name="Uchiyama I."/>
            <person name="Ito T."/>
            <person name="Fujiyama A."/>
            <person name="Inagaki F."/>
            <person name="Takami H."/>
        </authorList>
    </citation>
    <scope>NUCLEOTIDE SEQUENCE</scope>
    <source>
        <strain evidence="1">Expedition CK06-06</strain>
    </source>
</reference>
<dbReference type="AlphaFoldDB" id="X1Q8R0"/>
<accession>X1Q8R0</accession>
<dbReference type="EMBL" id="BARV01042351">
    <property type="protein sequence ID" value="GAI47440.1"/>
    <property type="molecule type" value="Genomic_DNA"/>
</dbReference>
<organism evidence="1">
    <name type="scientific">marine sediment metagenome</name>
    <dbReference type="NCBI Taxonomy" id="412755"/>
    <lineage>
        <taxon>unclassified sequences</taxon>
        <taxon>metagenomes</taxon>
        <taxon>ecological metagenomes</taxon>
    </lineage>
</organism>
<evidence type="ECO:0000313" key="1">
    <source>
        <dbReference type="EMBL" id="GAI47440.1"/>
    </source>
</evidence>
<feature type="non-terminal residue" evidence="1">
    <location>
        <position position="1"/>
    </location>
</feature>
<protein>
    <submittedName>
        <fullName evidence="1">Uncharacterized protein</fullName>
    </submittedName>
</protein>
<proteinExistence type="predicted"/>
<comment type="caution">
    <text evidence="1">The sequence shown here is derived from an EMBL/GenBank/DDBJ whole genome shotgun (WGS) entry which is preliminary data.</text>
</comment>
<sequence>LGILGYEATKCRSINTIKRYAYLKDYKVEDKDWIIK</sequence>
<name>X1Q8R0_9ZZZZ</name>